<dbReference type="PANTHER" id="PTHR22946:SF0">
    <property type="entry name" value="DIENELACTONE HYDROLASE DOMAIN-CONTAINING PROTEIN"/>
    <property type="match status" value="1"/>
</dbReference>
<dbReference type="Proteomes" id="UP000236454">
    <property type="component" value="Unassembled WGS sequence"/>
</dbReference>
<sequence length="286" mass="31563">MKNAYKSIFVLLIMGSLMACKDEVKTENSENEDVSGVVKEDEERRLLVANELDYSSPTTDMKGYIVHSKLTEGRRPGIIVIHEWWGHNDYVRKRADMLADLGYTALAIDMYGNGKQAKHSLDAGSFSSEVMSNMPVAKARFEAALEALKKDPTVDTNNIAVIGYCFGGSVALTMADAGYNLKGAAAFHSGVKLPIMPNDQLKARILVCNGADDPFIKNEDVVTYKSALDSLDVDYKYIEYPGATHGFTSKASDSLGKKFDLPLAYNLDADEQSWEELKSMLKLSFQ</sequence>
<feature type="domain" description="Dienelactone hydrolase" evidence="2">
    <location>
        <begin position="61"/>
        <end position="282"/>
    </location>
</feature>
<reference evidence="3 4" key="1">
    <citation type="submission" date="2016-10" db="EMBL/GenBank/DDBJ databases">
        <authorList>
            <person name="de Groot N.N."/>
        </authorList>
    </citation>
    <scope>NUCLEOTIDE SEQUENCE [LARGE SCALE GENOMIC DNA]</scope>
    <source>
        <strain evidence="3 4">CGMCC 1.7005</strain>
    </source>
</reference>
<dbReference type="SUPFAM" id="SSF53474">
    <property type="entry name" value="alpha/beta-Hydrolases"/>
    <property type="match status" value="1"/>
</dbReference>
<dbReference type="PROSITE" id="PS51257">
    <property type="entry name" value="PROKAR_LIPOPROTEIN"/>
    <property type="match status" value="1"/>
</dbReference>
<gene>
    <name evidence="3" type="ORF">SAMN05216474_0577</name>
</gene>
<evidence type="ECO:0000256" key="1">
    <source>
        <dbReference type="SAM" id="SignalP"/>
    </source>
</evidence>
<dbReference type="OrthoDB" id="9787933at2"/>
<dbReference type="GO" id="GO:0016787">
    <property type="term" value="F:hydrolase activity"/>
    <property type="evidence" value="ECO:0007669"/>
    <property type="project" value="UniProtKB-KW"/>
</dbReference>
<dbReference type="AlphaFoldDB" id="A0A1I6Y147"/>
<keyword evidence="3" id="KW-0378">Hydrolase</keyword>
<dbReference type="STRING" id="477690.SAMN05216474_0577"/>
<accession>A0A1I6Y147</accession>
<keyword evidence="1" id="KW-0732">Signal</keyword>
<dbReference type="RefSeq" id="WP_090246112.1">
    <property type="nucleotide sequence ID" value="NZ_FPAS01000001.1"/>
</dbReference>
<feature type="signal peptide" evidence="1">
    <location>
        <begin position="1"/>
        <end position="21"/>
    </location>
</feature>
<dbReference type="PANTHER" id="PTHR22946">
    <property type="entry name" value="DIENELACTONE HYDROLASE DOMAIN-CONTAINING PROTEIN-RELATED"/>
    <property type="match status" value="1"/>
</dbReference>
<evidence type="ECO:0000313" key="3">
    <source>
        <dbReference type="EMBL" id="SFT43961.1"/>
    </source>
</evidence>
<evidence type="ECO:0000313" key="4">
    <source>
        <dbReference type="Proteomes" id="UP000236454"/>
    </source>
</evidence>
<dbReference type="InterPro" id="IPR050261">
    <property type="entry name" value="FrsA_esterase"/>
</dbReference>
<evidence type="ECO:0000259" key="2">
    <source>
        <dbReference type="Pfam" id="PF01738"/>
    </source>
</evidence>
<feature type="chain" id="PRO_5014848041" evidence="1">
    <location>
        <begin position="22"/>
        <end position="286"/>
    </location>
</feature>
<keyword evidence="4" id="KW-1185">Reference proteome</keyword>
<dbReference type="Pfam" id="PF01738">
    <property type="entry name" value="DLH"/>
    <property type="match status" value="1"/>
</dbReference>
<name>A0A1I6Y147_9FLAO</name>
<dbReference type="EMBL" id="FPAS01000001">
    <property type="protein sequence ID" value="SFT43961.1"/>
    <property type="molecule type" value="Genomic_DNA"/>
</dbReference>
<proteinExistence type="predicted"/>
<organism evidence="3 4">
    <name type="scientific">Lishizhenia tianjinensis</name>
    <dbReference type="NCBI Taxonomy" id="477690"/>
    <lineage>
        <taxon>Bacteria</taxon>
        <taxon>Pseudomonadati</taxon>
        <taxon>Bacteroidota</taxon>
        <taxon>Flavobacteriia</taxon>
        <taxon>Flavobacteriales</taxon>
        <taxon>Crocinitomicaceae</taxon>
        <taxon>Lishizhenia</taxon>
    </lineage>
</organism>
<dbReference type="Gene3D" id="3.40.50.1820">
    <property type="entry name" value="alpha/beta hydrolase"/>
    <property type="match status" value="1"/>
</dbReference>
<protein>
    <submittedName>
        <fullName evidence="3">Dienelactone hydrolase</fullName>
    </submittedName>
</protein>
<dbReference type="InterPro" id="IPR029058">
    <property type="entry name" value="AB_hydrolase_fold"/>
</dbReference>
<dbReference type="InterPro" id="IPR002925">
    <property type="entry name" value="Dienelactn_hydro"/>
</dbReference>